<sequence>MSNKDMKKPTVVGGVNLSTRVRSKTFWVSLVGILVGVVTQVGTLFGLDLEDQVGQYSELATGIITALGILGVLQDPNTKGIKDSGIAQTYTSRRDSKDPEQAIDWQNNTEFDLGVKKPQEFDTSESFSDDSDEEEVDLEEEEVAKDDSVQEDTNKPLGAGKGESVDSMKNTPLNVGSQSAKSKGGEK</sequence>
<proteinExistence type="predicted"/>
<feature type="compositionally biased region" description="Basic and acidic residues" evidence="1">
    <location>
        <begin position="145"/>
        <end position="154"/>
    </location>
</feature>
<evidence type="ECO:0000256" key="1">
    <source>
        <dbReference type="SAM" id="MobiDB-lite"/>
    </source>
</evidence>
<keyword evidence="2" id="KW-1133">Transmembrane helix</keyword>
<protein>
    <submittedName>
        <fullName evidence="3">Holin</fullName>
    </submittedName>
</protein>
<keyword evidence="2" id="KW-0812">Transmembrane</keyword>
<feature type="transmembrane region" description="Helical" evidence="2">
    <location>
        <begin position="26"/>
        <end position="47"/>
    </location>
</feature>
<dbReference type="Proteomes" id="UP001431528">
    <property type="component" value="Segment"/>
</dbReference>
<dbReference type="InterPro" id="IPR006485">
    <property type="entry name" value="Phage-like_holin"/>
</dbReference>
<feature type="compositionally biased region" description="Acidic residues" evidence="1">
    <location>
        <begin position="127"/>
        <end position="144"/>
    </location>
</feature>
<reference evidence="3" key="1">
    <citation type="journal article" date="2023" name="Front. Cell. Infect. Microbiol.">
        <title>Isolation and in vitro characterization of novel S. epidermidis phages for therapeutic applications.</title>
        <authorList>
            <person name="Strancar V."/>
            <person name="Marusic M."/>
            <person name="Tusar J."/>
            <person name="Pracek N."/>
            <person name="Kolenc M."/>
            <person name="Suster K."/>
            <person name="Horvat S."/>
            <person name="Janez N."/>
            <person name="Peterka M."/>
        </authorList>
    </citation>
    <scope>NUCLEOTIDE SEQUENCE</scope>
</reference>
<gene>
    <name evidence="3" type="ORF">80A_00186</name>
</gene>
<accession>A0AAX3Y3S9</accession>
<evidence type="ECO:0000256" key="2">
    <source>
        <dbReference type="SAM" id="Phobius"/>
    </source>
</evidence>
<evidence type="ECO:0000313" key="3">
    <source>
        <dbReference type="EMBL" id="WJJ57965.1"/>
    </source>
</evidence>
<feature type="transmembrane region" description="Helical" evidence="2">
    <location>
        <begin position="53"/>
        <end position="73"/>
    </location>
</feature>
<keyword evidence="2" id="KW-0472">Membrane</keyword>
<dbReference type="EMBL" id="OQ448193">
    <property type="protein sequence ID" value="WJJ57965.1"/>
    <property type="molecule type" value="Genomic_DNA"/>
</dbReference>
<feature type="region of interest" description="Disordered" evidence="1">
    <location>
        <begin position="114"/>
        <end position="187"/>
    </location>
</feature>
<feature type="compositionally biased region" description="Polar residues" evidence="1">
    <location>
        <begin position="167"/>
        <end position="181"/>
    </location>
</feature>
<dbReference type="NCBIfam" id="TIGR01598">
    <property type="entry name" value="holin_phiLC3"/>
    <property type="match status" value="1"/>
</dbReference>
<name>A0AAX3Y3S9_9CAUD</name>
<evidence type="ECO:0000313" key="4">
    <source>
        <dbReference type="Proteomes" id="UP001431528"/>
    </source>
</evidence>
<organism evidence="3 4">
    <name type="scientific">Staphylococcus phage 80A</name>
    <dbReference type="NCBI Taxonomy" id="3038195"/>
    <lineage>
        <taxon>Viruses</taxon>
        <taxon>Duplodnaviria</taxon>
        <taxon>Heunggongvirae</taxon>
        <taxon>Uroviricota</taxon>
        <taxon>Caudoviricetes</taxon>
        <taxon>Herelleviridae</taxon>
        <taxon>Twortvirinae</taxon>
        <taxon>Sepunavirus</taxon>
    </lineage>
</organism>
<dbReference type="Pfam" id="PF04531">
    <property type="entry name" value="Phage_holin_1"/>
    <property type="match status" value="1"/>
</dbReference>